<proteinExistence type="predicted"/>
<dbReference type="STRING" id="436010.A0A166K8W8"/>
<evidence type="ECO:0000313" key="1">
    <source>
        <dbReference type="EMBL" id="KZP21652.1"/>
    </source>
</evidence>
<gene>
    <name evidence="1" type="ORF">FIBSPDRAFT_931462</name>
</gene>
<reference evidence="1 2" key="1">
    <citation type="journal article" date="2016" name="Mol. Biol. Evol.">
        <title>Comparative Genomics of Early-Diverging Mushroom-Forming Fungi Provides Insights into the Origins of Lignocellulose Decay Capabilities.</title>
        <authorList>
            <person name="Nagy L.G."/>
            <person name="Riley R."/>
            <person name="Tritt A."/>
            <person name="Adam C."/>
            <person name="Daum C."/>
            <person name="Floudas D."/>
            <person name="Sun H."/>
            <person name="Yadav J.S."/>
            <person name="Pangilinan J."/>
            <person name="Larsson K.H."/>
            <person name="Matsuura K."/>
            <person name="Barry K."/>
            <person name="Labutti K."/>
            <person name="Kuo R."/>
            <person name="Ohm R.A."/>
            <person name="Bhattacharya S.S."/>
            <person name="Shirouzu T."/>
            <person name="Yoshinaga Y."/>
            <person name="Martin F.M."/>
            <person name="Grigoriev I.V."/>
            <person name="Hibbett D.S."/>
        </authorList>
    </citation>
    <scope>NUCLEOTIDE SEQUENCE [LARGE SCALE GENOMIC DNA]</scope>
    <source>
        <strain evidence="1 2">CBS 109695</strain>
    </source>
</reference>
<name>A0A166K8W8_9AGAM</name>
<dbReference type="Proteomes" id="UP000076532">
    <property type="component" value="Unassembled WGS sequence"/>
</dbReference>
<evidence type="ECO:0008006" key="3">
    <source>
        <dbReference type="Google" id="ProtNLM"/>
    </source>
</evidence>
<accession>A0A166K8W8</accession>
<evidence type="ECO:0000313" key="2">
    <source>
        <dbReference type="Proteomes" id="UP000076532"/>
    </source>
</evidence>
<dbReference type="EMBL" id="KV417545">
    <property type="protein sequence ID" value="KZP21652.1"/>
    <property type="molecule type" value="Genomic_DNA"/>
</dbReference>
<sequence>MADFRPPGYEDDVILGGIPLRAIIQRRLNYLWNYSAVKSLVINMAKTLAMIYGAILRGIAPFTLDGKPVDFTNEYSDDSMTFVSDARNIFAHYTREEKSARFIASVTFNVKSFVGTLPPFQGKRLYNAQMILAVRYLQYVLSRPADHLFACALCECSILYSAGAQNWLGDLGVVINLIPINWTRPTWSPLGLDVASATPLIDDITMAVKLHVQDAIDMFPKGLLLRGRLYGDENGATVTEPLAYRLYLTVTALEHRKALTSLLLADSSLAKVHLRYMDVRGRRKQIPREWRYVASVWRILKIVSTHCWHVGRSNELINLRAIFWNKCGPGGELMGAIRTLAPKDIICRMLLSKCLVPILAVYSPDVLEVFEKVAMFIASKAYWYGKDALEDKRPRARQVKI</sequence>
<dbReference type="AlphaFoldDB" id="A0A166K8W8"/>
<protein>
    <recommendedName>
        <fullName evidence="3">Reverse transcriptase domain-containing protein</fullName>
    </recommendedName>
</protein>
<dbReference type="OrthoDB" id="3240817at2759"/>
<keyword evidence="2" id="KW-1185">Reference proteome</keyword>
<organism evidence="1 2">
    <name type="scientific">Athelia psychrophila</name>
    <dbReference type="NCBI Taxonomy" id="1759441"/>
    <lineage>
        <taxon>Eukaryota</taxon>
        <taxon>Fungi</taxon>
        <taxon>Dikarya</taxon>
        <taxon>Basidiomycota</taxon>
        <taxon>Agaricomycotina</taxon>
        <taxon>Agaricomycetes</taxon>
        <taxon>Agaricomycetidae</taxon>
        <taxon>Atheliales</taxon>
        <taxon>Atheliaceae</taxon>
        <taxon>Athelia</taxon>
    </lineage>
</organism>